<evidence type="ECO:0000313" key="5">
    <source>
        <dbReference type="Proteomes" id="UP000326354"/>
    </source>
</evidence>
<proteinExistence type="predicted"/>
<dbReference type="RefSeq" id="WP_151967001.1">
    <property type="nucleotide sequence ID" value="NZ_AP019860.1"/>
</dbReference>
<keyword evidence="5" id="KW-1185">Reference proteome</keyword>
<name>A0A5S9IJ26_UABAM</name>
<gene>
    <name evidence="4" type="ORF">UABAM_01111</name>
</gene>
<dbReference type="PROSITE" id="PS50305">
    <property type="entry name" value="SIRTUIN"/>
    <property type="match status" value="1"/>
</dbReference>
<feature type="active site" description="Proton acceptor" evidence="2">
    <location>
        <position position="3"/>
    </location>
</feature>
<dbReference type="AlphaFoldDB" id="A0A5S9IJ26"/>
<evidence type="ECO:0000259" key="3">
    <source>
        <dbReference type="PROSITE" id="PS50305"/>
    </source>
</evidence>
<dbReference type="EMBL" id="AP019860">
    <property type="protein sequence ID" value="BBM82768.1"/>
    <property type="molecule type" value="Genomic_DNA"/>
</dbReference>
<keyword evidence="2" id="KW-0479">Metal-binding</keyword>
<dbReference type="InterPro" id="IPR029035">
    <property type="entry name" value="DHS-like_NAD/FAD-binding_dom"/>
</dbReference>
<keyword evidence="2" id="KW-0862">Zinc</keyword>
<feature type="binding site" evidence="2">
    <location>
        <position position="11"/>
    </location>
    <ligand>
        <name>Zn(2+)</name>
        <dbReference type="ChEBI" id="CHEBI:29105"/>
    </ligand>
</feature>
<reference evidence="4 5" key="1">
    <citation type="submission" date="2019-08" db="EMBL/GenBank/DDBJ databases">
        <title>Complete genome sequence of Candidatus Uab amorphum.</title>
        <authorList>
            <person name="Shiratori T."/>
            <person name="Suzuki S."/>
            <person name="Kakizawa Y."/>
            <person name="Ishida K."/>
        </authorList>
    </citation>
    <scope>NUCLEOTIDE SEQUENCE [LARGE SCALE GENOMIC DNA]</scope>
    <source>
        <strain evidence="4 5">SRT547</strain>
    </source>
</reference>
<dbReference type="Proteomes" id="UP000326354">
    <property type="component" value="Chromosome"/>
</dbReference>
<evidence type="ECO:0000313" key="4">
    <source>
        <dbReference type="EMBL" id="BBM82768.1"/>
    </source>
</evidence>
<accession>A0A5S9IJ26</accession>
<feature type="domain" description="Deacetylase sirtuin-type" evidence="3">
    <location>
        <begin position="1"/>
        <end position="154"/>
    </location>
</feature>
<feature type="binding site" evidence="2">
    <location>
        <position position="49"/>
    </location>
    <ligand>
        <name>Zn(2+)</name>
        <dbReference type="ChEBI" id="CHEBI:29105"/>
    </ligand>
</feature>
<feature type="binding site" evidence="2">
    <location>
        <position position="52"/>
    </location>
    <ligand>
        <name>Zn(2+)</name>
        <dbReference type="ChEBI" id="CHEBI:29105"/>
    </ligand>
</feature>
<dbReference type="KEGG" id="uam:UABAM_01111"/>
<protein>
    <submittedName>
        <fullName evidence="4">NAD-dependent protein deacetylase</fullName>
    </submittedName>
</protein>
<evidence type="ECO:0000256" key="1">
    <source>
        <dbReference type="ARBA" id="ARBA00023027"/>
    </source>
</evidence>
<dbReference type="GO" id="GO:0046872">
    <property type="term" value="F:metal ion binding"/>
    <property type="evidence" value="ECO:0007669"/>
    <property type="project" value="UniProtKB-KW"/>
</dbReference>
<feature type="binding site" evidence="2">
    <location>
        <position position="22"/>
    </location>
    <ligand>
        <name>Zn(2+)</name>
        <dbReference type="ChEBI" id="CHEBI:29105"/>
    </ligand>
</feature>
<evidence type="ECO:0000256" key="2">
    <source>
        <dbReference type="PROSITE-ProRule" id="PRU00236"/>
    </source>
</evidence>
<dbReference type="SUPFAM" id="SSF52467">
    <property type="entry name" value="DHS-like NAD/FAD-binding domain"/>
    <property type="match status" value="1"/>
</dbReference>
<dbReference type="InterPro" id="IPR026590">
    <property type="entry name" value="Ssirtuin_cat_dom"/>
</dbReference>
<organism evidence="4 5">
    <name type="scientific">Uabimicrobium amorphum</name>
    <dbReference type="NCBI Taxonomy" id="2596890"/>
    <lineage>
        <taxon>Bacteria</taxon>
        <taxon>Pseudomonadati</taxon>
        <taxon>Planctomycetota</taxon>
        <taxon>Candidatus Uabimicrobiia</taxon>
        <taxon>Candidatus Uabimicrobiales</taxon>
        <taxon>Candidatus Uabimicrobiaceae</taxon>
        <taxon>Candidatus Uabimicrobium</taxon>
    </lineage>
</organism>
<keyword evidence="1" id="KW-0520">NAD</keyword>
<sequence>MEHGSIWRLQCAGKLPNPKPCCFETWENVSVLLCVLDEETMPASQIPPCPKCKGIARTNTYLFGGDYGFVDHLPQYQNFQKFMQNTLPQVAILIGSSGEVPRNENIIVRWKMQKPQQRKVISINPNAQPQFSDLHLSKKASEGIEYLTRQLKNAKF</sequence>
<dbReference type="Gene3D" id="3.40.50.1220">
    <property type="entry name" value="TPP-binding domain"/>
    <property type="match status" value="1"/>
</dbReference>